<keyword evidence="1" id="KW-1133">Transmembrane helix</keyword>
<evidence type="ECO:0000313" key="2">
    <source>
        <dbReference type="EMBL" id="ETK03296.1"/>
    </source>
</evidence>
<gene>
    <name evidence="2" type="ORF">T229_15120</name>
</gene>
<accession>W2CA16</accession>
<dbReference type="Proteomes" id="UP000018872">
    <property type="component" value="Unassembled WGS sequence"/>
</dbReference>
<dbReference type="AlphaFoldDB" id="W2CA16"/>
<proteinExistence type="predicted"/>
<evidence type="ECO:0000256" key="1">
    <source>
        <dbReference type="SAM" id="Phobius"/>
    </source>
</evidence>
<name>W2CA16_9BACT</name>
<protein>
    <submittedName>
        <fullName evidence="2">Uncharacterized protein</fullName>
    </submittedName>
</protein>
<evidence type="ECO:0000313" key="3">
    <source>
        <dbReference type="Proteomes" id="UP000018872"/>
    </source>
</evidence>
<keyword evidence="1" id="KW-0472">Membrane</keyword>
<sequence>MGHLFIPCGMFMGRMQYAPTRIRAFDRWMVMVFLGRGVLHTLLYHTQQKRAIIWGFMGYPFIPYGMFVGRMQYAPTRIHAFDRWVVRMFSGRGVLHTPIDHIQQKRTIIWGFMVYPFIPYGMFVGRMQYAPTRIHAFDRWVVRVFLGRGVFKG</sequence>
<comment type="caution">
    <text evidence="2">The sequence shown here is derived from an EMBL/GenBank/DDBJ whole genome shotgun (WGS) entry which is preliminary data.</text>
</comment>
<dbReference type="EMBL" id="AYYC01000738">
    <property type="protein sequence ID" value="ETK03296.1"/>
    <property type="molecule type" value="Genomic_DNA"/>
</dbReference>
<keyword evidence="1" id="KW-0812">Transmembrane</keyword>
<reference evidence="2 3" key="1">
    <citation type="submission" date="2013-11" db="EMBL/GenBank/DDBJ databases">
        <title>Single cell genomics of uncultured Tannerella BU063 (oral taxon 286).</title>
        <authorList>
            <person name="Beall C.J."/>
            <person name="Campbell A.G."/>
            <person name="Griffen A.L."/>
            <person name="Podar M."/>
            <person name="Leys E.J."/>
        </authorList>
    </citation>
    <scope>NUCLEOTIDE SEQUENCE [LARGE SCALE GENOMIC DNA]</scope>
    <source>
        <strain evidence="2">Cell 5</strain>
    </source>
</reference>
<organism evidence="2 3">
    <name type="scientific">Tannerella sp. oral taxon BU063 isolate Cell 5</name>
    <dbReference type="NCBI Taxonomy" id="1410950"/>
    <lineage>
        <taxon>Bacteria</taxon>
        <taxon>Pseudomonadati</taxon>
        <taxon>Bacteroidota</taxon>
        <taxon>Bacteroidia</taxon>
        <taxon>Bacteroidales</taxon>
        <taxon>Tannerellaceae</taxon>
        <taxon>Tannerella</taxon>
    </lineage>
</organism>
<feature type="transmembrane region" description="Helical" evidence="1">
    <location>
        <begin position="51"/>
        <end position="69"/>
    </location>
</feature>